<evidence type="ECO:0000313" key="1">
    <source>
        <dbReference type="EMBL" id="EME79364.1"/>
    </source>
</evidence>
<dbReference type="Proteomes" id="UP000016932">
    <property type="component" value="Unassembled WGS sequence"/>
</dbReference>
<keyword evidence="2" id="KW-1185">Reference proteome</keyword>
<proteinExistence type="predicted"/>
<accession>M2ZJT4</accession>
<organism evidence="1 2">
    <name type="scientific">Pseudocercospora fijiensis (strain CIRAD86)</name>
    <name type="common">Black leaf streak disease fungus</name>
    <name type="synonym">Mycosphaerella fijiensis</name>
    <dbReference type="NCBI Taxonomy" id="383855"/>
    <lineage>
        <taxon>Eukaryota</taxon>
        <taxon>Fungi</taxon>
        <taxon>Dikarya</taxon>
        <taxon>Ascomycota</taxon>
        <taxon>Pezizomycotina</taxon>
        <taxon>Dothideomycetes</taxon>
        <taxon>Dothideomycetidae</taxon>
        <taxon>Mycosphaerellales</taxon>
        <taxon>Mycosphaerellaceae</taxon>
        <taxon>Pseudocercospora</taxon>
    </lineage>
</organism>
<dbReference type="VEuPathDB" id="FungiDB:MYCFIDRAFT_34810"/>
<dbReference type="KEGG" id="pfj:MYCFIDRAFT_34810"/>
<protein>
    <recommendedName>
        <fullName evidence="3">DDE Tnp4 domain-containing protein</fullName>
    </recommendedName>
</protein>
<reference evidence="1 2" key="1">
    <citation type="journal article" date="2012" name="PLoS Pathog.">
        <title>Diverse lifestyles and strategies of plant pathogenesis encoded in the genomes of eighteen Dothideomycetes fungi.</title>
        <authorList>
            <person name="Ohm R.A."/>
            <person name="Feau N."/>
            <person name="Henrissat B."/>
            <person name="Schoch C.L."/>
            <person name="Horwitz B.A."/>
            <person name="Barry K.W."/>
            <person name="Condon B.J."/>
            <person name="Copeland A.C."/>
            <person name="Dhillon B."/>
            <person name="Glaser F."/>
            <person name="Hesse C.N."/>
            <person name="Kosti I."/>
            <person name="LaButti K."/>
            <person name="Lindquist E.A."/>
            <person name="Lucas S."/>
            <person name="Salamov A.A."/>
            <person name="Bradshaw R.E."/>
            <person name="Ciuffetti L."/>
            <person name="Hamelin R.C."/>
            <person name="Kema G.H.J."/>
            <person name="Lawrence C."/>
            <person name="Scott J.A."/>
            <person name="Spatafora J.W."/>
            <person name="Turgeon B.G."/>
            <person name="de Wit P.J.G.M."/>
            <person name="Zhong S."/>
            <person name="Goodwin S.B."/>
            <person name="Grigoriev I.V."/>
        </authorList>
    </citation>
    <scope>NUCLEOTIDE SEQUENCE [LARGE SCALE GENOMIC DNA]</scope>
    <source>
        <strain evidence="1 2">CIRAD86</strain>
    </source>
</reference>
<dbReference type="HOGENOM" id="CLU_2892173_0_0_1"/>
<dbReference type="EMBL" id="KB446562">
    <property type="protein sequence ID" value="EME79364.1"/>
    <property type="molecule type" value="Genomic_DNA"/>
</dbReference>
<dbReference type="GeneID" id="19339016"/>
<evidence type="ECO:0008006" key="3">
    <source>
        <dbReference type="Google" id="ProtNLM"/>
    </source>
</evidence>
<dbReference type="eggNOG" id="ENOG502TDDN">
    <property type="taxonomic scope" value="Eukaryota"/>
</dbReference>
<feature type="non-terminal residue" evidence="1">
    <location>
        <position position="1"/>
    </location>
</feature>
<dbReference type="RefSeq" id="XP_007929654.1">
    <property type="nucleotide sequence ID" value="XM_007931463.1"/>
</dbReference>
<sequence length="63" mass="7222">NVIAAYDFDCKFLYAFIGYKGSINDRTVLGRAFKSGRFSVPKGRYYLANGSYLLLDKRLLVLY</sequence>
<gene>
    <name evidence="1" type="ORF">MYCFIDRAFT_34810</name>
</gene>
<evidence type="ECO:0000313" key="2">
    <source>
        <dbReference type="Proteomes" id="UP000016932"/>
    </source>
</evidence>
<name>M2ZJT4_PSEFD</name>
<dbReference type="AlphaFoldDB" id="M2ZJT4"/>